<feature type="region of interest" description="SAM motif III" evidence="4">
    <location>
        <begin position="171"/>
        <end position="180"/>
    </location>
</feature>
<dbReference type="Pfam" id="PF08241">
    <property type="entry name" value="Methyltransf_11"/>
    <property type="match status" value="1"/>
</dbReference>
<evidence type="ECO:0000256" key="3">
    <source>
        <dbReference type="ARBA" id="ARBA00022691"/>
    </source>
</evidence>
<dbReference type="PROSITE" id="PS51581">
    <property type="entry name" value="SAM_GTMT"/>
    <property type="match status" value="1"/>
</dbReference>
<comment type="similarity">
    <text evidence="4">Belongs to the class I-like SAM-binding methyltransferase superfamily. gTMT family.</text>
</comment>
<evidence type="ECO:0000313" key="6">
    <source>
        <dbReference type="EMBL" id="ABK22736.1"/>
    </source>
</evidence>
<evidence type="ECO:0000256" key="4">
    <source>
        <dbReference type="PROSITE-ProRule" id="PRU00914"/>
    </source>
</evidence>
<dbReference type="InterPro" id="IPR013216">
    <property type="entry name" value="Methyltransf_11"/>
</dbReference>
<reference evidence="6" key="1">
    <citation type="journal article" date="2008" name="BMC Genomics">
        <title>A conifer genomics resource of 200,000 spruce (Picea spp.) ESTs and 6,464 high-quality, sequence-finished full-length cDNAs for Sitka spruce (Picea sitchensis).</title>
        <authorList>
            <person name="Ralph S.G."/>
            <person name="Chun H.J."/>
            <person name="Kolosova N."/>
            <person name="Cooper D."/>
            <person name="Oddy C."/>
            <person name="Ritland C.E."/>
            <person name="Kirkpatrick R."/>
            <person name="Moore R."/>
            <person name="Barber S."/>
            <person name="Holt R.A."/>
            <person name="Jones S.J."/>
            <person name="Marra M.A."/>
            <person name="Douglas C.J."/>
            <person name="Ritland K."/>
            <person name="Bohlmann J."/>
        </authorList>
    </citation>
    <scope>NUCLEOTIDE SEQUENCE</scope>
    <source>
        <tissue evidence="6">Bark</tissue>
    </source>
</reference>
<dbReference type="AlphaFoldDB" id="A9NQ25"/>
<dbReference type="EMBL" id="EF083388">
    <property type="protein sequence ID" value="ABK22736.1"/>
    <property type="molecule type" value="mRNA"/>
</dbReference>
<protein>
    <recommendedName>
        <fullName evidence="5">Methyltransferase type 11 domain-containing protein</fullName>
    </recommendedName>
</protein>
<proteinExistence type="evidence at transcript level"/>
<keyword evidence="2 4" id="KW-0808">Transferase</keyword>
<keyword evidence="1 4" id="KW-0489">Methyltransferase</keyword>
<dbReference type="CDD" id="cd02440">
    <property type="entry name" value="AdoMet_MTases"/>
    <property type="match status" value="1"/>
</dbReference>
<feature type="region of interest" description="SAM motif I" evidence="4">
    <location>
        <begin position="81"/>
        <end position="90"/>
    </location>
</feature>
<evidence type="ECO:0000259" key="5">
    <source>
        <dbReference type="Pfam" id="PF08241"/>
    </source>
</evidence>
<organism evidence="6">
    <name type="scientific">Picea sitchensis</name>
    <name type="common">Sitka spruce</name>
    <name type="synonym">Pinus sitchensis</name>
    <dbReference type="NCBI Taxonomy" id="3332"/>
    <lineage>
        <taxon>Eukaryota</taxon>
        <taxon>Viridiplantae</taxon>
        <taxon>Streptophyta</taxon>
        <taxon>Embryophyta</taxon>
        <taxon>Tracheophyta</taxon>
        <taxon>Spermatophyta</taxon>
        <taxon>Pinopsida</taxon>
        <taxon>Pinidae</taxon>
        <taxon>Conifers I</taxon>
        <taxon>Pinales</taxon>
        <taxon>Pinaceae</taxon>
        <taxon>Picea</taxon>
    </lineage>
</organism>
<evidence type="ECO:0000256" key="2">
    <source>
        <dbReference type="ARBA" id="ARBA00022679"/>
    </source>
</evidence>
<dbReference type="Gene3D" id="3.40.50.150">
    <property type="entry name" value="Vaccinia Virus protein VP39"/>
    <property type="match status" value="1"/>
</dbReference>
<dbReference type="PANTHER" id="PTHR43591:SF81">
    <property type="entry name" value="MAGNESIUM PROTOPORPHYRIN IX METHYLTRANSFERASE, CHLOROPLASTIC-RELATED"/>
    <property type="match status" value="1"/>
</dbReference>
<dbReference type="SUPFAM" id="SSF53335">
    <property type="entry name" value="S-adenosyl-L-methionine-dependent methyltransferases"/>
    <property type="match status" value="1"/>
</dbReference>
<dbReference type="InterPro" id="IPR025774">
    <property type="entry name" value="PiNMT-like"/>
</dbReference>
<dbReference type="GO" id="GO:0008757">
    <property type="term" value="F:S-adenosylmethionine-dependent methyltransferase activity"/>
    <property type="evidence" value="ECO:0007669"/>
    <property type="project" value="InterPro"/>
</dbReference>
<keyword evidence="3 4" id="KW-0949">S-adenosyl-L-methionine</keyword>
<accession>A9NQ25</accession>
<dbReference type="PANTHER" id="PTHR43591">
    <property type="entry name" value="METHYLTRANSFERASE"/>
    <property type="match status" value="1"/>
</dbReference>
<dbReference type="GO" id="GO:0032259">
    <property type="term" value="P:methylation"/>
    <property type="evidence" value="ECO:0007669"/>
    <property type="project" value="UniProtKB-UniRule"/>
</dbReference>
<feature type="domain" description="Methyltransferase type 11" evidence="5">
    <location>
        <begin position="82"/>
        <end position="180"/>
    </location>
</feature>
<evidence type="ECO:0000256" key="1">
    <source>
        <dbReference type="ARBA" id="ARBA00022603"/>
    </source>
</evidence>
<sequence length="294" mass="32343">MLGIDSEVSVPKLPSDVGEFYDQLSAGWEADRGEHLHLGFFDIPAPPDDLLDHGAAGVRMIEESLKFAGISDEESKRPRRVVDVGCGMGGSSRYLTKKYGAHVDGITLSTWQVERATALTAAEGLSEKVVFQVANALDQPFPDGHFDLVWAMESAEHMPDKEKFMQELARVAAPGGSIIITTCCHRDLLKGETSLQPSEQELLDRINRICALPAWCSTADYVRMAETLSLENIKTADWSENVAPFWSSAMNKLSSVFFESAMKAMKGVNPLSIWMDGFKQELVKYAVITAQKPA</sequence>
<name>A9NQ25_PICSI</name>
<feature type="region of interest" description="SAM motif II" evidence="4">
    <location>
        <begin position="144"/>
        <end position="152"/>
    </location>
</feature>
<dbReference type="InterPro" id="IPR029063">
    <property type="entry name" value="SAM-dependent_MTases_sf"/>
</dbReference>